<keyword evidence="3" id="KW-1185">Reference proteome</keyword>
<evidence type="ECO:0000256" key="1">
    <source>
        <dbReference type="SAM" id="Phobius"/>
    </source>
</evidence>
<reference evidence="2 3" key="1">
    <citation type="journal article" date="2020" name="Mol. Biol. Evol.">
        <title>Distinct Expression and Methylation Patterns for Genes with Different Fates following a Single Whole-Genome Duplication in Flowering Plants.</title>
        <authorList>
            <person name="Shi T."/>
            <person name="Rahmani R.S."/>
            <person name="Gugger P.F."/>
            <person name="Wang M."/>
            <person name="Li H."/>
            <person name="Zhang Y."/>
            <person name="Li Z."/>
            <person name="Wang Q."/>
            <person name="Van de Peer Y."/>
            <person name="Marchal K."/>
            <person name="Chen J."/>
        </authorList>
    </citation>
    <scope>NUCLEOTIDE SEQUENCE [LARGE SCALE GENOMIC DNA]</scope>
    <source>
        <tissue evidence="2">Leaf</tissue>
    </source>
</reference>
<comment type="caution">
    <text evidence="2">The sequence shown here is derived from an EMBL/GenBank/DDBJ whole genome shotgun (WGS) entry which is preliminary data.</text>
</comment>
<protein>
    <submittedName>
        <fullName evidence="2">Uncharacterized protein</fullName>
    </submittedName>
</protein>
<keyword evidence="1" id="KW-1133">Transmembrane helix</keyword>
<dbReference type="AlphaFoldDB" id="A0A822ZLL5"/>
<evidence type="ECO:0000313" key="2">
    <source>
        <dbReference type="EMBL" id="DAD46092.1"/>
    </source>
</evidence>
<accession>A0A822ZLL5</accession>
<keyword evidence="1" id="KW-0472">Membrane</keyword>
<feature type="transmembrane region" description="Helical" evidence="1">
    <location>
        <begin position="6"/>
        <end position="27"/>
    </location>
</feature>
<keyword evidence="1" id="KW-0812">Transmembrane</keyword>
<dbReference type="Proteomes" id="UP000607653">
    <property type="component" value="Unassembled WGS sequence"/>
</dbReference>
<sequence length="91" mass="10579">MFVMLQIGTLHTITFPFCLVFNSFYFFNKFNMLSFCSTIFLNEDIFICLLFGGNIKNTVPVYFLYQKQFSSVLFQFKHASSSTFYNGLGNS</sequence>
<name>A0A822ZLL5_NELNU</name>
<gene>
    <name evidence="2" type="ORF">HUJ06_004322</name>
</gene>
<proteinExistence type="predicted"/>
<dbReference type="EMBL" id="DUZY01000007">
    <property type="protein sequence ID" value="DAD46092.1"/>
    <property type="molecule type" value="Genomic_DNA"/>
</dbReference>
<evidence type="ECO:0000313" key="3">
    <source>
        <dbReference type="Proteomes" id="UP000607653"/>
    </source>
</evidence>
<organism evidence="2 3">
    <name type="scientific">Nelumbo nucifera</name>
    <name type="common">Sacred lotus</name>
    <dbReference type="NCBI Taxonomy" id="4432"/>
    <lineage>
        <taxon>Eukaryota</taxon>
        <taxon>Viridiplantae</taxon>
        <taxon>Streptophyta</taxon>
        <taxon>Embryophyta</taxon>
        <taxon>Tracheophyta</taxon>
        <taxon>Spermatophyta</taxon>
        <taxon>Magnoliopsida</taxon>
        <taxon>Proteales</taxon>
        <taxon>Nelumbonaceae</taxon>
        <taxon>Nelumbo</taxon>
    </lineage>
</organism>